<sequence>MDLFAKAVKNGIAKGYAVGQQQLQQQLNKQRTSAGQPGQDGSGGYYSAQQQNTAPTTAYNTAAQPPPLPPRQYQVYQASPAPVSQDGDYYSQVNHDGSSNSQSGYSYSSILPPPPPSYVPPQAGGQPATPTQTYVPQQFQHQNENAHYANNSHSSSIIGNTYSLPNNASTGYQPVPSTAAATPLTPTTTVNATGQSREAWSNNFRNTAADHSIVNYDAKNDVYSLPSQPPDRQPRPYAHSFEPIPRIQHEPLPRVQYEPIARVQEAPLPRVQDAPLPRVQDAPLPRVQDAPLPRVQDAPLPRIYQELPPRGEQQNSYEHDFEPVPRVQQEPLPRPIHPNTMENIHHTAYNYRIPGQSPEPVSIEQHMSNLSLDPAASRSQPTAPPRMKKPINLTPVRADGPGSEVVTFCPEDRLVDYQLYWYHLEGLEDAPICTRCHADYIEPTSLASRFTRKMAAPDSVSSCNFRYAQVKEHLWKIAVQTANLDDLKAFLSRRLQIPNCKGRTQTTGSDGIKYYGMKQNDIDGFIACEACYEDNIASTPFESRFEVSKDTQGDNKWICDMSIQYVRKAVAQMSQRNDWFSFVDGASRRFKLRACTGESVARVDTGNWYTTRHKLEGFQVCHACYMDKVELDVFAHEFIQIPEHADFDEYVAFLRQFWTCSLTSSSLPMMFALDAAENTYDFGLFHKAAGAIIKLVPCTANGILRGNWWTLTGGCSNFDICEACYEGIMKTNALDKFLEAKEPPGPEETIVCDFCPAAPRYSEYLSKFAETLDRGIFSCYDTYVRTFAAVPQCPRREHLEKGTWWGYDEALFCQNCYLVFVKDTSLSAHMLHQGAYDERAQICQIWSPRMRTMWLEACDAGAPGSPESDAAVTRFREFGAKRLQVYLVTLPQIKFIRGMQDIKMMQAMQQGQLSLMYQGMNSMSAISGATDGYMHGNSSLGWYETENGATAAQMFNNMQSGMANANRPDEWMQIFRLELQWQEVE</sequence>
<dbReference type="Proteomes" id="UP001143910">
    <property type="component" value="Unassembled WGS sequence"/>
</dbReference>
<evidence type="ECO:0000313" key="2">
    <source>
        <dbReference type="Proteomes" id="UP001143910"/>
    </source>
</evidence>
<organism evidence="1 2">
    <name type="scientific">Zarea fungicola</name>
    <dbReference type="NCBI Taxonomy" id="93591"/>
    <lineage>
        <taxon>Eukaryota</taxon>
        <taxon>Fungi</taxon>
        <taxon>Dikarya</taxon>
        <taxon>Ascomycota</taxon>
        <taxon>Pezizomycotina</taxon>
        <taxon>Sordariomycetes</taxon>
        <taxon>Hypocreomycetidae</taxon>
        <taxon>Hypocreales</taxon>
        <taxon>Cordycipitaceae</taxon>
        <taxon>Zarea</taxon>
    </lineage>
</organism>
<protein>
    <submittedName>
        <fullName evidence="1">Uncharacterized protein</fullName>
    </submittedName>
</protein>
<comment type="caution">
    <text evidence="1">The sequence shown here is derived from an EMBL/GenBank/DDBJ whole genome shotgun (WGS) entry which is preliminary data.</text>
</comment>
<proteinExistence type="predicted"/>
<accession>A0ACC1NK16</accession>
<gene>
    <name evidence="1" type="ORF">NQ176_g3392</name>
</gene>
<keyword evidence="2" id="KW-1185">Reference proteome</keyword>
<evidence type="ECO:0000313" key="1">
    <source>
        <dbReference type="EMBL" id="KAJ2979201.1"/>
    </source>
</evidence>
<reference evidence="1" key="1">
    <citation type="submission" date="2022-08" db="EMBL/GenBank/DDBJ databases">
        <title>Genome Sequence of Lecanicillium fungicola.</title>
        <authorList>
            <person name="Buettner E."/>
        </authorList>
    </citation>
    <scope>NUCLEOTIDE SEQUENCE</scope>
    <source>
        <strain evidence="1">Babe33</strain>
    </source>
</reference>
<dbReference type="EMBL" id="JANJQO010000305">
    <property type="protein sequence ID" value="KAJ2979201.1"/>
    <property type="molecule type" value="Genomic_DNA"/>
</dbReference>
<name>A0ACC1NK16_9HYPO</name>